<protein>
    <submittedName>
        <fullName evidence="1">Uncharacterized protein</fullName>
    </submittedName>
</protein>
<sequence length="134" mass="14958">MRRTLASISSGTSLTPGTKETSRSYQAWVMESQAEGIREAVLNSNLSWPDWIDNAVSRLMSEENEDMVESLITTWPYGRKGKTNISFRVYPSTLERCKALADKYNGTVQSVFGHAFCMESLATGNITDLPLKRA</sequence>
<accession>A0A0F9UCD5</accession>
<dbReference type="EMBL" id="LAZR01000163">
    <property type="protein sequence ID" value="KKN85052.1"/>
    <property type="molecule type" value="Genomic_DNA"/>
</dbReference>
<comment type="caution">
    <text evidence="1">The sequence shown here is derived from an EMBL/GenBank/DDBJ whole genome shotgun (WGS) entry which is preliminary data.</text>
</comment>
<evidence type="ECO:0000313" key="1">
    <source>
        <dbReference type="EMBL" id="KKN85052.1"/>
    </source>
</evidence>
<proteinExistence type="predicted"/>
<gene>
    <name evidence="1" type="ORF">LCGC14_0282210</name>
</gene>
<organism evidence="1">
    <name type="scientific">marine sediment metagenome</name>
    <dbReference type="NCBI Taxonomy" id="412755"/>
    <lineage>
        <taxon>unclassified sequences</taxon>
        <taxon>metagenomes</taxon>
        <taxon>ecological metagenomes</taxon>
    </lineage>
</organism>
<reference evidence="1" key="1">
    <citation type="journal article" date="2015" name="Nature">
        <title>Complex archaea that bridge the gap between prokaryotes and eukaryotes.</title>
        <authorList>
            <person name="Spang A."/>
            <person name="Saw J.H."/>
            <person name="Jorgensen S.L."/>
            <person name="Zaremba-Niedzwiedzka K."/>
            <person name="Martijn J."/>
            <person name="Lind A.E."/>
            <person name="van Eijk R."/>
            <person name="Schleper C."/>
            <person name="Guy L."/>
            <person name="Ettema T.J."/>
        </authorList>
    </citation>
    <scope>NUCLEOTIDE SEQUENCE</scope>
</reference>
<name>A0A0F9UCD5_9ZZZZ</name>
<dbReference type="AlphaFoldDB" id="A0A0F9UCD5"/>